<feature type="transmembrane region" description="Helical" evidence="6">
    <location>
        <begin position="192"/>
        <end position="214"/>
    </location>
</feature>
<feature type="transmembrane region" description="Helical" evidence="6">
    <location>
        <begin position="409"/>
        <end position="430"/>
    </location>
</feature>
<accession>A0A0H0XN21</accession>
<dbReference type="OrthoDB" id="493991at2"/>
<evidence type="ECO:0000313" key="8">
    <source>
        <dbReference type="Proteomes" id="UP000053455"/>
    </source>
</evidence>
<sequence>METDQTIRPQRGGMRQILKNVAWLMGGKGFGAICSIAYLAILSRSLGLKDFGHFSLIFVTALTLVALASFQTWQTVVKFGAEPVQQKDWARFGKLIWLCSKIDVAGAIAGCVIAAIVFHGFGSMLELNPRYIDVAFWFACAMLWSRMTTPNGIVRVLDRFDLGIYVEAVVPAGRLLASFVIVLAGATVERFLFAWAMFDLLAGALYWIVAWRLVPEAMHRSHFGYARDTLKDHRGLTQFFTVTYFSSTLDALYKQGPLLAVGYFLGTSAAGLYRLADQLAQGIGKLSGLLARAIFPEFAVARTTHSEQLFRKLVRQTTLIAAGGGALVTALAVLLGEPLLLLIGGEDYVGGAAVLIPLAIGASFELASVAYEPMLYSTGRAIYSMLIRALAVGVLTAGILLLVHLGAVGVGIAVAAGLAVMWVVMSLTVWRVMTTLIRKEGAQ</sequence>
<evidence type="ECO:0000256" key="5">
    <source>
        <dbReference type="ARBA" id="ARBA00023136"/>
    </source>
</evidence>
<feature type="transmembrane region" description="Helical" evidence="6">
    <location>
        <begin position="259"/>
        <end position="276"/>
    </location>
</feature>
<evidence type="ECO:0000256" key="1">
    <source>
        <dbReference type="ARBA" id="ARBA00004651"/>
    </source>
</evidence>
<evidence type="ECO:0000256" key="2">
    <source>
        <dbReference type="ARBA" id="ARBA00022475"/>
    </source>
</evidence>
<dbReference type="Proteomes" id="UP000053455">
    <property type="component" value="Unassembled WGS sequence"/>
</dbReference>
<evidence type="ECO:0000256" key="3">
    <source>
        <dbReference type="ARBA" id="ARBA00022692"/>
    </source>
</evidence>
<dbReference type="EMBL" id="LBHU01000002">
    <property type="protein sequence ID" value="KLI63993.1"/>
    <property type="molecule type" value="Genomic_DNA"/>
</dbReference>
<protein>
    <submittedName>
        <fullName evidence="7">Polysaccharide biosynthesis family protein</fullName>
    </submittedName>
</protein>
<feature type="transmembrane region" description="Helical" evidence="6">
    <location>
        <begin position="53"/>
        <end position="74"/>
    </location>
</feature>
<dbReference type="InterPro" id="IPR002797">
    <property type="entry name" value="Polysacc_synth"/>
</dbReference>
<feature type="transmembrane region" description="Helical" evidence="6">
    <location>
        <begin position="95"/>
        <end position="121"/>
    </location>
</feature>
<organism evidence="7 8">
    <name type="scientific">Aurantiacibacter marinus</name>
    <dbReference type="NCBI Taxonomy" id="874156"/>
    <lineage>
        <taxon>Bacteria</taxon>
        <taxon>Pseudomonadati</taxon>
        <taxon>Pseudomonadota</taxon>
        <taxon>Alphaproteobacteria</taxon>
        <taxon>Sphingomonadales</taxon>
        <taxon>Erythrobacteraceae</taxon>
        <taxon>Aurantiacibacter</taxon>
    </lineage>
</organism>
<dbReference type="PANTHER" id="PTHR30250:SF31">
    <property type="entry name" value="INNER MEMBRANE PROTEIN YGHQ"/>
    <property type="match status" value="1"/>
</dbReference>
<evidence type="ECO:0000256" key="6">
    <source>
        <dbReference type="SAM" id="Phobius"/>
    </source>
</evidence>
<dbReference type="RefSeq" id="WP_047093810.1">
    <property type="nucleotide sequence ID" value="NZ_LBHU01000002.1"/>
</dbReference>
<feature type="transmembrane region" description="Helical" evidence="6">
    <location>
        <begin position="318"/>
        <end position="336"/>
    </location>
</feature>
<proteinExistence type="predicted"/>
<keyword evidence="3 6" id="KW-0812">Transmembrane</keyword>
<keyword evidence="8" id="KW-1185">Reference proteome</keyword>
<evidence type="ECO:0000313" key="7">
    <source>
        <dbReference type="EMBL" id="KLI63993.1"/>
    </source>
</evidence>
<dbReference type="Pfam" id="PF01943">
    <property type="entry name" value="Polysacc_synt"/>
    <property type="match status" value="1"/>
</dbReference>
<comment type="subcellular location">
    <subcellularLocation>
        <location evidence="1">Cell membrane</location>
        <topology evidence="1">Multi-pass membrane protein</topology>
    </subcellularLocation>
</comment>
<reference evidence="7 8" key="1">
    <citation type="submission" date="2015-04" db="EMBL/GenBank/DDBJ databases">
        <title>The draft genome sequence of Erythrobacter marinus HWDM-33.</title>
        <authorList>
            <person name="Zhuang L."/>
            <person name="Liu Y."/>
            <person name="Shao Z."/>
        </authorList>
    </citation>
    <scope>NUCLEOTIDE SEQUENCE [LARGE SCALE GENOMIC DNA]</scope>
    <source>
        <strain evidence="7 8">HWDM-33</strain>
    </source>
</reference>
<keyword evidence="5 6" id="KW-0472">Membrane</keyword>
<comment type="caution">
    <text evidence="7">The sequence shown here is derived from an EMBL/GenBank/DDBJ whole genome shotgun (WGS) entry which is preliminary data.</text>
</comment>
<feature type="transmembrane region" description="Helical" evidence="6">
    <location>
        <begin position="21"/>
        <end position="41"/>
    </location>
</feature>
<keyword evidence="4 6" id="KW-1133">Transmembrane helix</keyword>
<feature type="transmembrane region" description="Helical" evidence="6">
    <location>
        <begin position="164"/>
        <end position="186"/>
    </location>
</feature>
<dbReference type="InterPro" id="IPR050833">
    <property type="entry name" value="Poly_Biosynth_Transport"/>
</dbReference>
<gene>
    <name evidence="7" type="ORF">AAV99_09915</name>
</gene>
<dbReference type="AlphaFoldDB" id="A0A0H0XN21"/>
<keyword evidence="2" id="KW-1003">Cell membrane</keyword>
<dbReference type="GO" id="GO:0005886">
    <property type="term" value="C:plasma membrane"/>
    <property type="evidence" value="ECO:0007669"/>
    <property type="project" value="UniProtKB-SubCell"/>
</dbReference>
<dbReference type="STRING" id="874156.GCA_001021555_01327"/>
<feature type="transmembrane region" description="Helical" evidence="6">
    <location>
        <begin position="348"/>
        <end position="369"/>
    </location>
</feature>
<name>A0A0H0XN21_9SPHN</name>
<feature type="transmembrane region" description="Helical" evidence="6">
    <location>
        <begin position="381"/>
        <end position="403"/>
    </location>
</feature>
<dbReference type="PANTHER" id="PTHR30250">
    <property type="entry name" value="PST FAMILY PREDICTED COLANIC ACID TRANSPORTER"/>
    <property type="match status" value="1"/>
</dbReference>
<evidence type="ECO:0000256" key="4">
    <source>
        <dbReference type="ARBA" id="ARBA00022989"/>
    </source>
</evidence>
<dbReference type="PATRIC" id="fig|874156.12.peg.2037"/>